<dbReference type="EMBL" id="JARXVC010000021">
    <property type="protein sequence ID" value="MDH6284351.1"/>
    <property type="molecule type" value="Genomic_DNA"/>
</dbReference>
<reference evidence="1 2" key="1">
    <citation type="submission" date="2023-04" db="EMBL/GenBank/DDBJ databases">
        <title>Forest soil microbial communities from Buena Vista Peninsula, Colon Province, Panama.</title>
        <authorList>
            <person name="Bouskill N."/>
        </authorList>
    </citation>
    <scope>NUCLEOTIDE SEQUENCE [LARGE SCALE GENOMIC DNA]</scope>
    <source>
        <strain evidence="1 2">CFH S0262</strain>
    </source>
</reference>
<sequence length="91" mass="10182">MDGSLRLHKALLQLDHGRVERGEATLRELLEHEQPGVIRVRAVVVYGELLQQLGRGDEATSLLESALREATDLDVDDLLDVEVERARELLA</sequence>
<evidence type="ECO:0000313" key="1">
    <source>
        <dbReference type="EMBL" id="MDH6284351.1"/>
    </source>
</evidence>
<accession>A0ABT6MJ53</accession>
<name>A0ABT6MJ53_9NOCA</name>
<gene>
    <name evidence="1" type="ORF">M2280_005609</name>
</gene>
<evidence type="ECO:0000313" key="2">
    <source>
        <dbReference type="Proteomes" id="UP001160334"/>
    </source>
</evidence>
<organism evidence="1 2">
    <name type="scientific">Prescottella agglutinans</name>
    <dbReference type="NCBI Taxonomy" id="1644129"/>
    <lineage>
        <taxon>Bacteria</taxon>
        <taxon>Bacillati</taxon>
        <taxon>Actinomycetota</taxon>
        <taxon>Actinomycetes</taxon>
        <taxon>Mycobacteriales</taxon>
        <taxon>Nocardiaceae</taxon>
        <taxon>Prescottella</taxon>
    </lineage>
</organism>
<protein>
    <submittedName>
        <fullName evidence="1">Uncharacterized protein HemY</fullName>
    </submittedName>
</protein>
<keyword evidence="2" id="KW-1185">Reference proteome</keyword>
<proteinExistence type="predicted"/>
<comment type="caution">
    <text evidence="1">The sequence shown here is derived from an EMBL/GenBank/DDBJ whole genome shotgun (WGS) entry which is preliminary data.</text>
</comment>
<dbReference type="Proteomes" id="UP001160334">
    <property type="component" value="Unassembled WGS sequence"/>
</dbReference>
<dbReference type="SUPFAM" id="SSF48452">
    <property type="entry name" value="TPR-like"/>
    <property type="match status" value="1"/>
</dbReference>
<dbReference type="InterPro" id="IPR011990">
    <property type="entry name" value="TPR-like_helical_dom_sf"/>
</dbReference>
<dbReference type="RefSeq" id="WP_280763578.1">
    <property type="nucleotide sequence ID" value="NZ_JARXVC010000021.1"/>
</dbReference>